<dbReference type="Proteomes" id="UP000500857">
    <property type="component" value="Chromosome"/>
</dbReference>
<dbReference type="SUPFAM" id="SSF46894">
    <property type="entry name" value="C-terminal effector domain of the bipartite response regulators"/>
    <property type="match status" value="1"/>
</dbReference>
<dbReference type="AlphaFoldDB" id="A0A6H1TZX7"/>
<feature type="compositionally biased region" description="Low complexity" evidence="1">
    <location>
        <begin position="86"/>
        <end position="101"/>
    </location>
</feature>
<organism evidence="3 4">
    <name type="scientific">Oxynema aestuarii AP17</name>
    <dbReference type="NCBI Taxonomy" id="2064643"/>
    <lineage>
        <taxon>Bacteria</taxon>
        <taxon>Bacillati</taxon>
        <taxon>Cyanobacteriota</taxon>
        <taxon>Cyanophyceae</taxon>
        <taxon>Oscillatoriophycideae</taxon>
        <taxon>Oscillatoriales</taxon>
        <taxon>Oscillatoriaceae</taxon>
        <taxon>Oxynema</taxon>
        <taxon>Oxynema aestuarii</taxon>
    </lineage>
</organism>
<dbReference type="Gene3D" id="3.40.50.300">
    <property type="entry name" value="P-loop containing nucleotide triphosphate hydrolases"/>
    <property type="match status" value="1"/>
</dbReference>
<name>A0A6H1TZX7_9CYAN</name>
<gene>
    <name evidence="3" type="ORF">HCG48_17515</name>
</gene>
<keyword evidence="3" id="KW-0547">Nucleotide-binding</keyword>
<dbReference type="GO" id="GO:0005524">
    <property type="term" value="F:ATP binding"/>
    <property type="evidence" value="ECO:0007669"/>
    <property type="project" value="UniProtKB-KW"/>
</dbReference>
<dbReference type="PRINTS" id="PR00364">
    <property type="entry name" value="DISEASERSIST"/>
</dbReference>
<dbReference type="PANTHER" id="PTHR47691">
    <property type="entry name" value="REGULATOR-RELATED"/>
    <property type="match status" value="1"/>
</dbReference>
<dbReference type="InterPro" id="IPR016032">
    <property type="entry name" value="Sig_transdc_resp-reg_C-effctor"/>
</dbReference>
<accession>A0A6H1TZX7</accession>
<proteinExistence type="predicted"/>
<dbReference type="InterPro" id="IPR027417">
    <property type="entry name" value="P-loop_NTPase"/>
</dbReference>
<dbReference type="PANTHER" id="PTHR47691:SF3">
    <property type="entry name" value="HTH-TYPE TRANSCRIPTIONAL REGULATOR RV0890C-RELATED"/>
    <property type="match status" value="1"/>
</dbReference>
<evidence type="ECO:0000256" key="1">
    <source>
        <dbReference type="SAM" id="MobiDB-lite"/>
    </source>
</evidence>
<dbReference type="InterPro" id="IPR002182">
    <property type="entry name" value="NB-ARC"/>
</dbReference>
<reference evidence="3 4" key="1">
    <citation type="submission" date="2020-04" db="EMBL/GenBank/DDBJ databases">
        <authorList>
            <person name="Basu S."/>
            <person name="Maruthanayagam V."/>
            <person name="Chakraborty S."/>
            <person name="Pramanik A."/>
            <person name="Mukherjee J."/>
            <person name="Brink B."/>
        </authorList>
    </citation>
    <scope>NUCLEOTIDE SEQUENCE [LARGE SCALE GENOMIC DNA]</scope>
    <source>
        <strain evidence="3 4">AP17</strain>
    </source>
</reference>
<dbReference type="GO" id="GO:0043531">
    <property type="term" value="F:ADP binding"/>
    <property type="evidence" value="ECO:0007669"/>
    <property type="project" value="InterPro"/>
</dbReference>
<dbReference type="RefSeq" id="WP_168570294.1">
    <property type="nucleotide sequence ID" value="NZ_CP051167.1"/>
</dbReference>
<feature type="region of interest" description="Disordered" evidence="1">
    <location>
        <begin position="83"/>
        <end position="105"/>
    </location>
</feature>
<keyword evidence="3" id="KW-0067">ATP-binding</keyword>
<dbReference type="GO" id="GO:0003677">
    <property type="term" value="F:DNA binding"/>
    <property type="evidence" value="ECO:0007669"/>
    <property type="project" value="InterPro"/>
</dbReference>
<dbReference type="GO" id="GO:0006355">
    <property type="term" value="P:regulation of DNA-templated transcription"/>
    <property type="evidence" value="ECO:0007669"/>
    <property type="project" value="InterPro"/>
</dbReference>
<dbReference type="KEGG" id="oxy:HCG48_17515"/>
<dbReference type="EMBL" id="CP051167">
    <property type="protein sequence ID" value="QIZ72144.1"/>
    <property type="molecule type" value="Genomic_DNA"/>
</dbReference>
<sequence>MTNQIPPDFLRDVAKKRGVSDAELETVIMALDGNSTAAIASMLEISNIAVRKRLGEVYRKFNIYGRGPGKLAELRHQLYYQYQSNEGEPSSSEPESTGPAPIVLGSRHQDWGEAPDVSDFYGRSEELQILEELVSEDRCRLVVLLGMAGIGKTVLSVQLAKQLESDFDYVVWRSLAGSPAPEEVIGDLLQFLSGQKRPDMPNDLNGRISRLLDYLRERRCLIVFDDFETLLRGGELAGNYRSGYEGYRKLIERLGETPHESCLLIATAEEPAEIALLKGEKVRSVQPMDSDEIARELFDEKGVVATDKEWQELAKRYGDNLLAYKIVAATIKEFFNGNVSSFLKATELFVEDTLNELLEQQFNRLSPSEEEIMYWLAIERTPVSLSRLREDLLLPVSLSELLKNLESLARRSLIEKQDSTGETSFTLQPLIMKFVTNKLVANSCMEIQEYARTKKIDNIRIWMSHNLGKESAAPKKTSKSERISSILMLVKNQLQFLFMRTGSYEETIELLKQMSSVLEDKSQLEVGYAQENLRQLLAAMAA</sequence>
<evidence type="ECO:0000313" key="4">
    <source>
        <dbReference type="Proteomes" id="UP000500857"/>
    </source>
</evidence>
<feature type="domain" description="NB-ARC" evidence="2">
    <location>
        <begin position="128"/>
        <end position="226"/>
    </location>
</feature>
<evidence type="ECO:0000313" key="3">
    <source>
        <dbReference type="EMBL" id="QIZ72144.1"/>
    </source>
</evidence>
<dbReference type="SUPFAM" id="SSF52540">
    <property type="entry name" value="P-loop containing nucleoside triphosphate hydrolases"/>
    <property type="match status" value="1"/>
</dbReference>
<dbReference type="Pfam" id="PF00931">
    <property type="entry name" value="NB-ARC"/>
    <property type="match status" value="1"/>
</dbReference>
<keyword evidence="4" id="KW-1185">Reference proteome</keyword>
<protein>
    <submittedName>
        <fullName evidence="3">ATP-binding protein</fullName>
    </submittedName>
</protein>
<evidence type="ECO:0000259" key="2">
    <source>
        <dbReference type="Pfam" id="PF00931"/>
    </source>
</evidence>